<dbReference type="Pfam" id="PF00027">
    <property type="entry name" value="cNMP_binding"/>
    <property type="match status" value="1"/>
</dbReference>
<keyword evidence="6" id="KW-1185">Reference proteome</keyword>
<reference evidence="6" key="1">
    <citation type="submission" date="2011-01" db="EMBL/GenBank/DDBJ databases">
        <title>Complete sequence of chromosome of Acidobacterium sp. MP5ACTX9.</title>
        <authorList>
            <consortium name="US DOE Joint Genome Institute"/>
            <person name="Lucas S."/>
            <person name="Copeland A."/>
            <person name="Lapidus A."/>
            <person name="Cheng J.-F."/>
            <person name="Goodwin L."/>
            <person name="Pitluck S."/>
            <person name="Teshima H."/>
            <person name="Detter J.C."/>
            <person name="Han C."/>
            <person name="Tapia R."/>
            <person name="Land M."/>
            <person name="Hauser L."/>
            <person name="Kyrpides N."/>
            <person name="Ivanova N."/>
            <person name="Ovchinnikova G."/>
            <person name="Pagani I."/>
            <person name="Rawat S.R."/>
            <person name="Mannisto M."/>
            <person name="Haggblom M.M."/>
            <person name="Woyke T."/>
        </authorList>
    </citation>
    <scope>NUCLEOTIDE SEQUENCE [LARGE SCALE GENOMIC DNA]</scope>
    <source>
        <strain evidence="6">MP5ACTX9</strain>
    </source>
</reference>
<dbReference type="GO" id="GO:0003700">
    <property type="term" value="F:DNA-binding transcription factor activity"/>
    <property type="evidence" value="ECO:0007669"/>
    <property type="project" value="TreeGrafter"/>
</dbReference>
<dbReference type="STRING" id="1198114.AciX9_1132"/>
<dbReference type="HOGENOM" id="CLU_077340_0_0_0"/>
<dbReference type="KEGG" id="acm:AciX9_1132"/>
<protein>
    <submittedName>
        <fullName evidence="5">Transcriptional regulator, Crp/Fnr family</fullName>
    </submittedName>
</protein>
<sequence length="236" mass="25928">MMNNPGRPRNLILARMPEEQFAAIARSLVPCDMPSGMKLAEPNQPVKHIYFPVSGLISIDALTAKGESVEVGVVGREGFSGMSGLLGEPQMAHSVIIQGAGAGLRIRTQILRDEFLKGGVFADLVHQFLYLQFVQTSQSALCNRLHPVDARMARWMLTASDRIESSTLNLTQEFLAQMLGSRRSTVTVAAGELQRQGLIDYTRGRIKILDRAGMESVACECYQIVRSAYVRVLGAY</sequence>
<dbReference type="InterPro" id="IPR050397">
    <property type="entry name" value="Env_Response_Regulators"/>
</dbReference>
<keyword evidence="3" id="KW-0804">Transcription</keyword>
<dbReference type="InterPro" id="IPR036390">
    <property type="entry name" value="WH_DNA-bd_sf"/>
</dbReference>
<evidence type="ECO:0000256" key="2">
    <source>
        <dbReference type="ARBA" id="ARBA00023125"/>
    </source>
</evidence>
<dbReference type="InterPro" id="IPR018490">
    <property type="entry name" value="cNMP-bd_dom_sf"/>
</dbReference>
<keyword evidence="2" id="KW-0238">DNA-binding</keyword>
<dbReference type="PANTHER" id="PTHR24567">
    <property type="entry name" value="CRP FAMILY TRANSCRIPTIONAL REGULATORY PROTEIN"/>
    <property type="match status" value="1"/>
</dbReference>
<evidence type="ECO:0000313" key="6">
    <source>
        <dbReference type="Proteomes" id="UP000000343"/>
    </source>
</evidence>
<feature type="domain" description="Cyclic nucleotide-binding" evidence="4">
    <location>
        <begin position="12"/>
        <end position="96"/>
    </location>
</feature>
<dbReference type="OrthoDB" id="8969464at2"/>
<evidence type="ECO:0000256" key="3">
    <source>
        <dbReference type="ARBA" id="ARBA00023163"/>
    </source>
</evidence>
<dbReference type="InterPro" id="IPR012318">
    <property type="entry name" value="HTH_CRP"/>
</dbReference>
<dbReference type="InterPro" id="IPR000595">
    <property type="entry name" value="cNMP-bd_dom"/>
</dbReference>
<dbReference type="GO" id="GO:0003677">
    <property type="term" value="F:DNA binding"/>
    <property type="evidence" value="ECO:0007669"/>
    <property type="project" value="UniProtKB-KW"/>
</dbReference>
<evidence type="ECO:0000259" key="4">
    <source>
        <dbReference type="PROSITE" id="PS50042"/>
    </source>
</evidence>
<dbReference type="InterPro" id="IPR014710">
    <property type="entry name" value="RmlC-like_jellyroll"/>
</dbReference>
<dbReference type="InterPro" id="IPR036388">
    <property type="entry name" value="WH-like_DNA-bd_sf"/>
</dbReference>
<gene>
    <name evidence="5" type="ordered locus">AciX9_1132</name>
</gene>
<dbReference type="GO" id="GO:0005829">
    <property type="term" value="C:cytosol"/>
    <property type="evidence" value="ECO:0007669"/>
    <property type="project" value="TreeGrafter"/>
</dbReference>
<dbReference type="SUPFAM" id="SSF51206">
    <property type="entry name" value="cAMP-binding domain-like"/>
    <property type="match status" value="1"/>
</dbReference>
<dbReference type="CDD" id="cd00038">
    <property type="entry name" value="CAP_ED"/>
    <property type="match status" value="1"/>
</dbReference>
<dbReference type="SUPFAM" id="SSF46785">
    <property type="entry name" value="Winged helix' DNA-binding domain"/>
    <property type="match status" value="1"/>
</dbReference>
<dbReference type="AlphaFoldDB" id="E8X3K4"/>
<accession>E8X3K4</accession>
<dbReference type="Proteomes" id="UP000000343">
    <property type="component" value="Chromosome"/>
</dbReference>
<dbReference type="PANTHER" id="PTHR24567:SF74">
    <property type="entry name" value="HTH-TYPE TRANSCRIPTIONAL REGULATOR ARCR"/>
    <property type="match status" value="1"/>
</dbReference>
<keyword evidence="1" id="KW-0805">Transcription regulation</keyword>
<name>E8X3K4_GRATM</name>
<dbReference type="Gene3D" id="1.10.10.10">
    <property type="entry name" value="Winged helix-like DNA-binding domain superfamily/Winged helix DNA-binding domain"/>
    <property type="match status" value="1"/>
</dbReference>
<dbReference type="PROSITE" id="PS50042">
    <property type="entry name" value="CNMP_BINDING_3"/>
    <property type="match status" value="1"/>
</dbReference>
<evidence type="ECO:0000313" key="5">
    <source>
        <dbReference type="EMBL" id="ADW68195.1"/>
    </source>
</evidence>
<dbReference type="SMART" id="SM00419">
    <property type="entry name" value="HTH_CRP"/>
    <property type="match status" value="1"/>
</dbReference>
<organism evidence="6">
    <name type="scientific">Granulicella tundricola (strain ATCC BAA-1859 / DSM 23138 / MP5ACTX9)</name>
    <dbReference type="NCBI Taxonomy" id="1198114"/>
    <lineage>
        <taxon>Bacteria</taxon>
        <taxon>Pseudomonadati</taxon>
        <taxon>Acidobacteriota</taxon>
        <taxon>Terriglobia</taxon>
        <taxon>Terriglobales</taxon>
        <taxon>Acidobacteriaceae</taxon>
        <taxon>Granulicella</taxon>
    </lineage>
</organism>
<dbReference type="eggNOG" id="COG0664">
    <property type="taxonomic scope" value="Bacteria"/>
</dbReference>
<evidence type="ECO:0000256" key="1">
    <source>
        <dbReference type="ARBA" id="ARBA00023015"/>
    </source>
</evidence>
<proteinExistence type="predicted"/>
<dbReference type="EMBL" id="CP002480">
    <property type="protein sequence ID" value="ADW68195.1"/>
    <property type="molecule type" value="Genomic_DNA"/>
</dbReference>
<dbReference type="Pfam" id="PF13545">
    <property type="entry name" value="HTH_Crp_2"/>
    <property type="match status" value="1"/>
</dbReference>
<dbReference type="Gene3D" id="2.60.120.10">
    <property type="entry name" value="Jelly Rolls"/>
    <property type="match status" value="1"/>
</dbReference>
<dbReference type="PaxDb" id="1198114-AciX9_1132"/>